<name>A0AAW1S1X5_9CHLO</name>
<evidence type="ECO:0000256" key="6">
    <source>
        <dbReference type="PIRSR" id="PIRSR601344-1"/>
    </source>
</evidence>
<evidence type="ECO:0000256" key="3">
    <source>
        <dbReference type="ARBA" id="ARBA00022531"/>
    </source>
</evidence>
<evidence type="ECO:0000313" key="10">
    <source>
        <dbReference type="Proteomes" id="UP001438707"/>
    </source>
</evidence>
<comment type="similarity">
    <text evidence="7">Belongs to the light-harvesting chlorophyll a/b-binding (LHC) protein family.</text>
</comment>
<evidence type="ECO:0000313" key="9">
    <source>
        <dbReference type="EMBL" id="KAK9839971.1"/>
    </source>
</evidence>
<dbReference type="InterPro" id="IPR022796">
    <property type="entry name" value="Chloroa_b-bind"/>
</dbReference>
<evidence type="ECO:0000256" key="5">
    <source>
        <dbReference type="ARBA" id="ARBA00022991"/>
    </source>
</evidence>
<keyword evidence="5 7" id="KW-0157">Chromophore</keyword>
<keyword evidence="2 7" id="KW-0150">Chloroplast</keyword>
<keyword evidence="7" id="KW-0603">Photosystem I</keyword>
<feature type="binding site" evidence="6">
    <location>
        <position position="132"/>
    </location>
    <ligand>
        <name>chlorophyll a</name>
        <dbReference type="ChEBI" id="CHEBI:58416"/>
        <label>1</label>
    </ligand>
</feature>
<feature type="binding site" description="axial binding residue" evidence="6">
    <location>
        <position position="137"/>
    </location>
    <ligand>
        <name>chlorophyll b</name>
        <dbReference type="ChEBI" id="CHEBI:61721"/>
        <label>1</label>
    </ligand>
    <ligandPart>
        <name>Mg</name>
        <dbReference type="ChEBI" id="CHEBI:25107"/>
    </ligandPart>
</feature>
<feature type="region of interest" description="Disordered" evidence="8">
    <location>
        <begin position="83"/>
        <end position="105"/>
    </location>
</feature>
<keyword evidence="10" id="KW-1185">Reference proteome</keyword>
<keyword evidence="3 7" id="KW-0602">Photosynthesis</keyword>
<dbReference type="SUPFAM" id="SSF103511">
    <property type="entry name" value="Chlorophyll a-b binding protein"/>
    <property type="match status" value="1"/>
</dbReference>
<feature type="binding site" evidence="6">
    <location>
        <position position="231"/>
    </location>
    <ligand>
        <name>chlorophyll a</name>
        <dbReference type="ChEBI" id="CHEBI:58416"/>
        <label>1</label>
    </ligand>
</feature>
<accession>A0AAW1S1X5</accession>
<feature type="region of interest" description="Disordered" evidence="8">
    <location>
        <begin position="1"/>
        <end position="63"/>
    </location>
</feature>
<comment type="caution">
    <text evidence="9">The sequence shown here is derived from an EMBL/GenBank/DDBJ whole genome shotgun (WGS) entry which is preliminary data.</text>
</comment>
<evidence type="ECO:0000256" key="4">
    <source>
        <dbReference type="ARBA" id="ARBA00022640"/>
    </source>
</evidence>
<keyword evidence="1 6" id="KW-0148">Chlorophyll</keyword>
<evidence type="ECO:0000256" key="2">
    <source>
        <dbReference type="ARBA" id="ARBA00022528"/>
    </source>
</evidence>
<feature type="binding site" description="axial binding residue" evidence="6">
    <location>
        <position position="234"/>
    </location>
    <ligand>
        <name>chlorophyll a</name>
        <dbReference type="ChEBI" id="CHEBI:58416"/>
        <label>5</label>
    </ligand>
    <ligandPart>
        <name>Mg</name>
        <dbReference type="ChEBI" id="CHEBI:25107"/>
    </ligandPart>
</feature>
<dbReference type="Proteomes" id="UP001438707">
    <property type="component" value="Unassembled WGS sequence"/>
</dbReference>
<feature type="binding site" description="axial binding residue" evidence="6">
    <location>
        <position position="183"/>
    </location>
    <ligand>
        <name>chlorophyll b</name>
        <dbReference type="ChEBI" id="CHEBI:61721"/>
        <label>1</label>
    </ligand>
    <ligandPart>
        <name>Mg</name>
        <dbReference type="ChEBI" id="CHEBI:25107"/>
    </ligandPart>
</feature>
<feature type="compositionally biased region" description="Low complexity" evidence="8">
    <location>
        <begin position="25"/>
        <end position="37"/>
    </location>
</feature>
<comment type="function">
    <text evidence="7">The light-harvesting complex (LHC) functions as a light receptor, it captures and delivers excitation energy to photosystems with which it is closely associated.</text>
</comment>
<feature type="binding site" evidence="6">
    <location>
        <position position="251"/>
    </location>
    <ligand>
        <name>chlorophyll a</name>
        <dbReference type="ChEBI" id="CHEBI:58416"/>
        <label>1</label>
    </ligand>
</feature>
<keyword evidence="4 7" id="KW-0934">Plastid</keyword>
<dbReference type="AlphaFoldDB" id="A0AAW1S1X5"/>
<feature type="binding site" evidence="6">
    <location>
        <position position="135"/>
    </location>
    <ligand>
        <name>chlorophyll a</name>
        <dbReference type="ChEBI" id="CHEBI:58416"/>
        <label>1</label>
    </ligand>
</feature>
<feature type="compositionally biased region" description="Polar residues" evidence="8">
    <location>
        <begin position="83"/>
        <end position="94"/>
    </location>
</feature>
<gene>
    <name evidence="9" type="ORF">WJX74_001314</name>
</gene>
<dbReference type="GO" id="GO:0009523">
    <property type="term" value="C:photosystem II"/>
    <property type="evidence" value="ECO:0007669"/>
    <property type="project" value="UniProtKB-KW"/>
</dbReference>
<dbReference type="GO" id="GO:0009535">
    <property type="term" value="C:chloroplast thylakoid membrane"/>
    <property type="evidence" value="ECO:0007669"/>
    <property type="project" value="UniProtKB-SubCell"/>
</dbReference>
<dbReference type="Pfam" id="PF00504">
    <property type="entry name" value="Chloroa_b-bind"/>
    <property type="match status" value="1"/>
</dbReference>
<reference evidence="9 10" key="1">
    <citation type="journal article" date="2024" name="Nat. Commun.">
        <title>Phylogenomics reveals the evolutionary origins of lichenization in chlorophyte algae.</title>
        <authorList>
            <person name="Puginier C."/>
            <person name="Libourel C."/>
            <person name="Otte J."/>
            <person name="Skaloud P."/>
            <person name="Haon M."/>
            <person name="Grisel S."/>
            <person name="Petersen M."/>
            <person name="Berrin J.G."/>
            <person name="Delaux P.M."/>
            <person name="Dal Grande F."/>
            <person name="Keller J."/>
        </authorList>
    </citation>
    <scope>NUCLEOTIDE SEQUENCE [LARGE SCALE GENOMIC DNA]</scope>
    <source>
        <strain evidence="9 10">SAG 2145</strain>
    </source>
</reference>
<protein>
    <recommendedName>
        <fullName evidence="7">Chlorophyll a-b binding protein, chloroplastic</fullName>
    </recommendedName>
</protein>
<sequence length="285" mass="30728">MKGLQMRSTLRPEAKAGSRPGGKPGSRTSGSPGGSRSYQKFQKDARWLPNTPRPEWLDGTLPGDRGFDPLGLAKPAEYLQYSPDAQDTNSSQNFPGKLEGQWRGDDGQSGLVGSTLVPYADAFGLQRFRENELIHGRWAMLACLGVLIGEGASGVSWVDAGKVELDGTRYLGFRLPFTITQLVWIEAILVGGAEIYRNAELDPAKRVYPGGYFDPLNLVDGQDEARQFRLKEAELKHGRLAMVAFAGFAAQAAATGQGALGSLAKSASNFAPELAQDIEKLVPES</sequence>
<dbReference type="Gene3D" id="1.10.3460.10">
    <property type="entry name" value="Chlorophyll a/b binding protein domain"/>
    <property type="match status" value="1"/>
</dbReference>
<feature type="binding site" evidence="6">
    <location>
        <position position="239"/>
    </location>
    <ligand>
        <name>chlorophyll a</name>
        <dbReference type="ChEBI" id="CHEBI:58416"/>
        <label>1</label>
    </ligand>
</feature>
<proteinExistence type="inferred from homology"/>
<dbReference type="GO" id="GO:0009765">
    <property type="term" value="P:photosynthesis, light harvesting"/>
    <property type="evidence" value="ECO:0007669"/>
    <property type="project" value="InterPro"/>
</dbReference>
<dbReference type="GO" id="GO:0016168">
    <property type="term" value="F:chlorophyll binding"/>
    <property type="evidence" value="ECO:0007669"/>
    <property type="project" value="UniProtKB-KW"/>
</dbReference>
<dbReference type="EMBL" id="JALJOS010000004">
    <property type="protein sequence ID" value="KAK9839971.1"/>
    <property type="molecule type" value="Genomic_DNA"/>
</dbReference>
<dbReference type="PANTHER" id="PTHR21649">
    <property type="entry name" value="CHLOROPHYLL A/B BINDING PROTEIN"/>
    <property type="match status" value="1"/>
</dbReference>
<organism evidence="9 10">
    <name type="scientific">Apatococcus lobatus</name>
    <dbReference type="NCBI Taxonomy" id="904363"/>
    <lineage>
        <taxon>Eukaryota</taxon>
        <taxon>Viridiplantae</taxon>
        <taxon>Chlorophyta</taxon>
        <taxon>core chlorophytes</taxon>
        <taxon>Trebouxiophyceae</taxon>
        <taxon>Chlorellales</taxon>
        <taxon>Chlorellaceae</taxon>
        <taxon>Apatococcus</taxon>
    </lineage>
</organism>
<evidence type="ECO:0000256" key="7">
    <source>
        <dbReference type="RuleBase" id="RU363080"/>
    </source>
</evidence>
<keyword evidence="7" id="KW-0793">Thylakoid</keyword>
<keyword evidence="7" id="KW-0604">Photosystem II</keyword>
<dbReference type="GO" id="GO:0009522">
    <property type="term" value="C:photosystem I"/>
    <property type="evidence" value="ECO:0007669"/>
    <property type="project" value="UniProtKB-KW"/>
</dbReference>
<comment type="subcellular location">
    <subcellularLocation>
        <location evidence="7">Plastid</location>
        <location evidence="7">Chloroplast thylakoid membrane</location>
    </subcellularLocation>
</comment>
<evidence type="ECO:0000256" key="1">
    <source>
        <dbReference type="ARBA" id="ARBA00022494"/>
    </source>
</evidence>
<dbReference type="InterPro" id="IPR001344">
    <property type="entry name" value="Chloro_AB-bd_pln"/>
</dbReference>
<evidence type="ECO:0000256" key="8">
    <source>
        <dbReference type="SAM" id="MobiDB-lite"/>
    </source>
</evidence>